<evidence type="ECO:0000256" key="1">
    <source>
        <dbReference type="SAM" id="SignalP"/>
    </source>
</evidence>
<dbReference type="AlphaFoldDB" id="A0A840FG30"/>
<proteinExistence type="predicted"/>
<dbReference type="InterPro" id="IPR002591">
    <property type="entry name" value="Phosphodiest/P_Trfase"/>
</dbReference>
<dbReference type="Proteomes" id="UP000529795">
    <property type="component" value="Unassembled WGS sequence"/>
</dbReference>
<accession>A0A840FG30</accession>
<protein>
    <submittedName>
        <fullName evidence="2">Putative AlkP superfamily pyrophosphatase or phosphodiesterase</fullName>
    </submittedName>
</protein>
<keyword evidence="3" id="KW-1185">Reference proteome</keyword>
<dbReference type="GO" id="GO:0016787">
    <property type="term" value="F:hydrolase activity"/>
    <property type="evidence" value="ECO:0007669"/>
    <property type="project" value="UniProtKB-ARBA"/>
</dbReference>
<evidence type="ECO:0000313" key="2">
    <source>
        <dbReference type="EMBL" id="MBB4154597.1"/>
    </source>
</evidence>
<dbReference type="Gene3D" id="3.30.1360.180">
    <property type="match status" value="1"/>
</dbReference>
<comment type="caution">
    <text evidence="2">The sequence shown here is derived from an EMBL/GenBank/DDBJ whole genome shotgun (WGS) entry which is preliminary data.</text>
</comment>
<dbReference type="InterPro" id="IPR017850">
    <property type="entry name" value="Alkaline_phosphatase_core_sf"/>
</dbReference>
<evidence type="ECO:0000313" key="3">
    <source>
        <dbReference type="Proteomes" id="UP000529795"/>
    </source>
</evidence>
<feature type="signal peptide" evidence="1">
    <location>
        <begin position="1"/>
        <end position="19"/>
    </location>
</feature>
<sequence length="447" mass="48262">MRRTLASLLLISLSGCAYSFTPPVLAPATQPSGAATGAALPVPTTPRPNLDPRVTTTTMASDAPVTILVSIDGFRPDYLDRGVTPRLSALKSGGVSAAMRPSFPSLTFPNHWTLVTGLRPDRSGMVGNTFEDPRRPGQPFAKASDDPFWWSESEPLWATAERAGIRSASMLWPGSNAPWGTVEKGDHGLWMGGIRPQDWQQYNANLSATQRVETVLDWMRRPAATRPRFVTLYFDSIDMAGHDVGPNDPRITQAVGAIDRSIGTLVDGLRTLGIRANLVIVSDHGMAATSSSRSIPLDGLMPKAAFRTTEVGALGAIYPQPGQDAIVAAALLKKHDHMQCWRREAIPARFHYGRNPRVAPYICLADTGWRITPTPPPAPREGGDHGFDPSDPAMRALFIANGPAFQPGRQLPVFDNVDVAPLMRDLLGLPAGNGLDGTDAPFRKVMR</sequence>
<dbReference type="CDD" id="cd16018">
    <property type="entry name" value="Enpp"/>
    <property type="match status" value="1"/>
</dbReference>
<dbReference type="EMBL" id="JACIEV010000007">
    <property type="protein sequence ID" value="MBB4154597.1"/>
    <property type="molecule type" value="Genomic_DNA"/>
</dbReference>
<dbReference type="Gene3D" id="3.40.720.10">
    <property type="entry name" value="Alkaline Phosphatase, subunit A"/>
    <property type="match status" value="1"/>
</dbReference>
<organism evidence="2 3">
    <name type="scientific">Sphingomonas jinjuensis</name>
    <dbReference type="NCBI Taxonomy" id="535907"/>
    <lineage>
        <taxon>Bacteria</taxon>
        <taxon>Pseudomonadati</taxon>
        <taxon>Pseudomonadota</taxon>
        <taxon>Alphaproteobacteria</taxon>
        <taxon>Sphingomonadales</taxon>
        <taxon>Sphingomonadaceae</taxon>
        <taxon>Sphingomonas</taxon>
    </lineage>
</organism>
<dbReference type="RefSeq" id="WP_183985278.1">
    <property type="nucleotide sequence ID" value="NZ_JACIEV010000007.1"/>
</dbReference>
<reference evidence="2 3" key="1">
    <citation type="submission" date="2020-08" db="EMBL/GenBank/DDBJ databases">
        <title>Genomic Encyclopedia of Type Strains, Phase IV (KMG-IV): sequencing the most valuable type-strain genomes for metagenomic binning, comparative biology and taxonomic classification.</title>
        <authorList>
            <person name="Goeker M."/>
        </authorList>
    </citation>
    <scope>NUCLEOTIDE SEQUENCE [LARGE SCALE GENOMIC DNA]</scope>
    <source>
        <strain evidence="2 3">YC6723</strain>
    </source>
</reference>
<feature type="chain" id="PRO_5032302151" evidence="1">
    <location>
        <begin position="20"/>
        <end position="447"/>
    </location>
</feature>
<dbReference type="SUPFAM" id="SSF53649">
    <property type="entry name" value="Alkaline phosphatase-like"/>
    <property type="match status" value="1"/>
</dbReference>
<dbReference type="Pfam" id="PF01663">
    <property type="entry name" value="Phosphodiest"/>
    <property type="match status" value="1"/>
</dbReference>
<dbReference type="PROSITE" id="PS51257">
    <property type="entry name" value="PROKAR_LIPOPROTEIN"/>
    <property type="match status" value="1"/>
</dbReference>
<dbReference type="PANTHER" id="PTHR10151">
    <property type="entry name" value="ECTONUCLEOTIDE PYROPHOSPHATASE/PHOSPHODIESTERASE"/>
    <property type="match status" value="1"/>
</dbReference>
<dbReference type="PANTHER" id="PTHR10151:SF120">
    <property type="entry name" value="BIS(5'-ADENOSYL)-TRIPHOSPHATASE"/>
    <property type="match status" value="1"/>
</dbReference>
<gene>
    <name evidence="2" type="ORF">GGQ80_002513</name>
</gene>
<name>A0A840FG30_9SPHN</name>
<keyword evidence="1" id="KW-0732">Signal</keyword>